<dbReference type="RefSeq" id="WP_224453537.1">
    <property type="nucleotide sequence ID" value="NZ_BAAAGG010000005.1"/>
</dbReference>
<keyword evidence="4" id="KW-1185">Reference proteome</keyword>
<gene>
    <name evidence="3" type="ORF">GCM10009433_10060</name>
</gene>
<dbReference type="NCBIfam" id="TIGR02226">
    <property type="entry name" value="two_anch"/>
    <property type="match status" value="1"/>
</dbReference>
<feature type="domain" description="Aerotolerance regulator N-terminal" evidence="2">
    <location>
        <begin position="1"/>
        <end position="76"/>
    </location>
</feature>
<evidence type="ECO:0000256" key="1">
    <source>
        <dbReference type="SAM" id="Phobius"/>
    </source>
</evidence>
<dbReference type="Proteomes" id="UP001500185">
    <property type="component" value="Unassembled WGS sequence"/>
</dbReference>
<protein>
    <recommendedName>
        <fullName evidence="2">Aerotolerance regulator N-terminal domain-containing protein</fullName>
    </recommendedName>
</protein>
<evidence type="ECO:0000313" key="3">
    <source>
        <dbReference type="EMBL" id="GAA0755494.1"/>
    </source>
</evidence>
<sequence length="415" mass="48660">MVFLNPSFFWALLGLSIPLTIHLWSRKQGKTIKVGSIKFLQDSDSKRSRSIKLNELWLLLLRILLITVLVFIMSEPRWNYKTEKTPITYLVEPSLLGVTKSKTFLDSLASEEEVRFLKSDFPAYDSEFLETKNLETPYYWQLAREMKSLKTDSIVVFTNAFLSGLKGKRPEIDKNIYWFNLNSDESKTNLVGAIQDKNEVEIISAISKAEVFKFEKEIQSINAESRDSILIVEKDTLRINMYFEDKFKTESKYLKASFLAISKYLRHPIEILNIKKEDNLKLTSNNLLVWLSDDTVPKTEGKVLKFKKNIFANSLIESANFENEYDLTAELNSENSIEEHLGKQLIKLLHLYPELKKEAETYDRRVMNMELIKPNFKEGFKLNSEQERKEFSNFLWLFFIVLLLSERVLSRYRMQ</sequence>
<dbReference type="PANTHER" id="PTHR37464:SF1">
    <property type="entry name" value="BLL2463 PROTEIN"/>
    <property type="match status" value="1"/>
</dbReference>
<evidence type="ECO:0000313" key="4">
    <source>
        <dbReference type="Proteomes" id="UP001500185"/>
    </source>
</evidence>
<keyword evidence="1" id="KW-0812">Transmembrane</keyword>
<organism evidence="3 4">
    <name type="scientific">Psychroflexus lacisalsi</name>
    <dbReference type="NCBI Taxonomy" id="503928"/>
    <lineage>
        <taxon>Bacteria</taxon>
        <taxon>Pseudomonadati</taxon>
        <taxon>Bacteroidota</taxon>
        <taxon>Flavobacteriia</taxon>
        <taxon>Flavobacteriales</taxon>
        <taxon>Flavobacteriaceae</taxon>
        <taxon>Psychroflexus</taxon>
    </lineage>
</organism>
<dbReference type="InterPro" id="IPR024163">
    <property type="entry name" value="Aerotolerance_reg_N"/>
</dbReference>
<dbReference type="PANTHER" id="PTHR37464">
    <property type="entry name" value="BLL2463 PROTEIN"/>
    <property type="match status" value="1"/>
</dbReference>
<comment type="caution">
    <text evidence="3">The sequence shown here is derived from an EMBL/GenBank/DDBJ whole genome shotgun (WGS) entry which is preliminary data.</text>
</comment>
<feature type="transmembrane region" description="Helical" evidence="1">
    <location>
        <begin position="56"/>
        <end position="74"/>
    </location>
</feature>
<reference evidence="4" key="1">
    <citation type="journal article" date="2019" name="Int. J. Syst. Evol. Microbiol.">
        <title>The Global Catalogue of Microorganisms (GCM) 10K type strain sequencing project: providing services to taxonomists for standard genome sequencing and annotation.</title>
        <authorList>
            <consortium name="The Broad Institute Genomics Platform"/>
            <consortium name="The Broad Institute Genome Sequencing Center for Infectious Disease"/>
            <person name="Wu L."/>
            <person name="Ma J."/>
        </authorList>
    </citation>
    <scope>NUCLEOTIDE SEQUENCE [LARGE SCALE GENOMIC DNA]</scope>
    <source>
        <strain evidence="4">JCM 16231</strain>
    </source>
</reference>
<proteinExistence type="predicted"/>
<feature type="transmembrane region" description="Helical" evidence="1">
    <location>
        <begin position="6"/>
        <end position="24"/>
    </location>
</feature>
<keyword evidence="1" id="KW-0472">Membrane</keyword>
<dbReference type="EMBL" id="BAAAGG010000005">
    <property type="protein sequence ID" value="GAA0755494.1"/>
    <property type="molecule type" value="Genomic_DNA"/>
</dbReference>
<dbReference type="Pfam" id="PF07584">
    <property type="entry name" value="BatA"/>
    <property type="match status" value="1"/>
</dbReference>
<accession>A0ABP3VF05</accession>
<dbReference type="InterPro" id="IPR011933">
    <property type="entry name" value="Double_TM_dom"/>
</dbReference>
<keyword evidence="1" id="KW-1133">Transmembrane helix</keyword>
<name>A0ABP3VF05_9FLAO</name>
<evidence type="ECO:0000259" key="2">
    <source>
        <dbReference type="Pfam" id="PF07584"/>
    </source>
</evidence>